<organism evidence="6 7">
    <name type="scientific">Ignatzschineria indica</name>
    <dbReference type="NCBI Taxonomy" id="472583"/>
    <lineage>
        <taxon>Bacteria</taxon>
        <taxon>Pseudomonadati</taxon>
        <taxon>Pseudomonadota</taxon>
        <taxon>Gammaproteobacteria</taxon>
        <taxon>Cardiobacteriales</taxon>
        <taxon>Ignatzschineriaceae</taxon>
        <taxon>Ignatzschineria</taxon>
    </lineage>
</organism>
<dbReference type="GO" id="GO:0003841">
    <property type="term" value="F:1-acylglycerol-3-phosphate O-acyltransferase activity"/>
    <property type="evidence" value="ECO:0007669"/>
    <property type="project" value="TreeGrafter"/>
</dbReference>
<dbReference type="InterPro" id="IPR002123">
    <property type="entry name" value="Plipid/glycerol_acylTrfase"/>
</dbReference>
<protein>
    <submittedName>
        <fullName evidence="6">1-acyl-sn-glycerol-3-phosphate acyltransferase</fullName>
    </submittedName>
</protein>
<dbReference type="SMART" id="SM00563">
    <property type="entry name" value="PlsC"/>
    <property type="match status" value="1"/>
</dbReference>
<dbReference type="SUPFAM" id="SSF69593">
    <property type="entry name" value="Glycerol-3-phosphate (1)-acyltransferase"/>
    <property type="match status" value="1"/>
</dbReference>
<comment type="pathway">
    <text evidence="1">Lipid metabolism.</text>
</comment>
<dbReference type="AlphaFoldDB" id="A0A2U2AIX6"/>
<feature type="domain" description="Phospholipid/glycerol acyltransferase" evidence="5">
    <location>
        <begin position="76"/>
        <end position="190"/>
    </location>
</feature>
<keyword evidence="2 6" id="KW-0808">Transferase</keyword>
<dbReference type="Proteomes" id="UP000244948">
    <property type="component" value="Unassembled WGS sequence"/>
</dbReference>
<keyword evidence="4" id="KW-0812">Transmembrane</keyword>
<sequence length="299" mass="33308">MITWIRSLITFIGFLFIYLVITPVMLISTVLLTGSWYRNVTIAWSKILVGWMRIGAGIDYRIIGAENLKYLEKAPHFIVSNHQSALETLIYTIILPPHSFVLKKELLYIPFFGWGLAKAKPIAINRKDGKNALKQISKQAKERFAEGRSVIIFPEGTRVPFGEVVPFKKGGFIVAKQLEAPILPMAINSGIAAPKGRFLKEPGIITIVIGAPIEATSRTTSELAKETENWIRGHIVPSLNVSKIPSEAEIKALTAPIKSKETKREKTVTAETENRVETAKMQNAEEKEIAKVTEAEVMK</sequence>
<keyword evidence="4" id="KW-1133">Transmembrane helix</keyword>
<dbReference type="Pfam" id="PF01553">
    <property type="entry name" value="Acyltransferase"/>
    <property type="match status" value="1"/>
</dbReference>
<evidence type="ECO:0000256" key="3">
    <source>
        <dbReference type="ARBA" id="ARBA00023315"/>
    </source>
</evidence>
<evidence type="ECO:0000313" key="7">
    <source>
        <dbReference type="Proteomes" id="UP000244948"/>
    </source>
</evidence>
<dbReference type="EMBL" id="QEWR01000004">
    <property type="protein sequence ID" value="PWD82614.1"/>
    <property type="molecule type" value="Genomic_DNA"/>
</dbReference>
<keyword evidence="3 6" id="KW-0012">Acyltransferase</keyword>
<dbReference type="GO" id="GO:0006654">
    <property type="term" value="P:phosphatidic acid biosynthetic process"/>
    <property type="evidence" value="ECO:0007669"/>
    <property type="project" value="TreeGrafter"/>
</dbReference>
<gene>
    <name evidence="6" type="ORF">DC082_08275</name>
</gene>
<evidence type="ECO:0000256" key="2">
    <source>
        <dbReference type="ARBA" id="ARBA00022679"/>
    </source>
</evidence>
<evidence type="ECO:0000313" key="6">
    <source>
        <dbReference type="EMBL" id="PWD82614.1"/>
    </source>
</evidence>
<evidence type="ECO:0000259" key="5">
    <source>
        <dbReference type="SMART" id="SM00563"/>
    </source>
</evidence>
<keyword evidence="7" id="KW-1185">Reference proteome</keyword>
<proteinExistence type="predicted"/>
<dbReference type="PANTHER" id="PTHR10434">
    <property type="entry name" value="1-ACYL-SN-GLYCEROL-3-PHOSPHATE ACYLTRANSFERASE"/>
    <property type="match status" value="1"/>
</dbReference>
<evidence type="ECO:0000256" key="4">
    <source>
        <dbReference type="SAM" id="Phobius"/>
    </source>
</evidence>
<dbReference type="CDD" id="cd07989">
    <property type="entry name" value="LPLAT_AGPAT-like"/>
    <property type="match status" value="1"/>
</dbReference>
<comment type="caution">
    <text evidence="6">The sequence shown here is derived from an EMBL/GenBank/DDBJ whole genome shotgun (WGS) entry which is preliminary data.</text>
</comment>
<feature type="transmembrane region" description="Helical" evidence="4">
    <location>
        <begin position="12"/>
        <end position="37"/>
    </location>
</feature>
<dbReference type="PANTHER" id="PTHR10434:SF40">
    <property type="entry name" value="1-ACYL-SN-GLYCEROL-3-PHOSPHATE ACYLTRANSFERASE"/>
    <property type="match status" value="1"/>
</dbReference>
<dbReference type="RefSeq" id="WP_109236567.1">
    <property type="nucleotide sequence ID" value="NZ_BMXZ01000003.1"/>
</dbReference>
<accession>A0A2U2AIX6</accession>
<name>A0A2U2AIX6_9GAMM</name>
<reference evidence="6 7" key="1">
    <citation type="journal article" date="2018" name="Genome Announc.">
        <title>Ignatzschineria cameli sp. nov., isolated from necrotic foot tissue of dromedaries (Camelus dromedarius) and associated maggots (Wohlfahrtia species) in Dubai.</title>
        <authorList>
            <person name="Tsang C.C."/>
            <person name="Tang J.Y."/>
            <person name="Fong J.Y."/>
            <person name="Kinne J."/>
            <person name="Lee H.H."/>
            <person name="Joseph M."/>
            <person name="Jose S."/>
            <person name="Schuster R.K."/>
            <person name="Tang Y."/>
            <person name="Sivakumar S."/>
            <person name="Chen J.H."/>
            <person name="Teng J.L."/>
            <person name="Lau S.K."/>
            <person name="Wernery U."/>
            <person name="Woo P.C."/>
        </authorList>
    </citation>
    <scope>NUCLEOTIDE SEQUENCE [LARGE SCALE GENOMIC DNA]</scope>
    <source>
        <strain evidence="6 7">KCTC 22643</strain>
    </source>
</reference>
<evidence type="ECO:0000256" key="1">
    <source>
        <dbReference type="ARBA" id="ARBA00005189"/>
    </source>
</evidence>
<keyword evidence="4" id="KW-0472">Membrane</keyword>